<keyword evidence="1" id="KW-0547">Nucleotide-binding</keyword>
<feature type="domain" description="Helicase ATP-binding" evidence="6">
    <location>
        <begin position="237"/>
        <end position="397"/>
    </location>
</feature>
<keyword evidence="4" id="KW-0067">ATP-binding</keyword>
<feature type="domain" description="Helicase C-terminal" evidence="7">
    <location>
        <begin position="435"/>
        <end position="603"/>
    </location>
</feature>
<dbReference type="InterPro" id="IPR027417">
    <property type="entry name" value="P-loop_NTPase"/>
</dbReference>
<organism evidence="8 9">
    <name type="scientific">Trichogramma kaykai</name>
    <dbReference type="NCBI Taxonomy" id="54128"/>
    <lineage>
        <taxon>Eukaryota</taxon>
        <taxon>Metazoa</taxon>
        <taxon>Ecdysozoa</taxon>
        <taxon>Arthropoda</taxon>
        <taxon>Hexapoda</taxon>
        <taxon>Insecta</taxon>
        <taxon>Pterygota</taxon>
        <taxon>Neoptera</taxon>
        <taxon>Endopterygota</taxon>
        <taxon>Hymenoptera</taxon>
        <taxon>Apocrita</taxon>
        <taxon>Proctotrupomorpha</taxon>
        <taxon>Chalcidoidea</taxon>
        <taxon>Trichogrammatidae</taxon>
        <taxon>Trichogramma</taxon>
    </lineage>
</organism>
<dbReference type="Proteomes" id="UP001627154">
    <property type="component" value="Unassembled WGS sequence"/>
</dbReference>
<comment type="caution">
    <text evidence="8">The sequence shown here is derived from an EMBL/GenBank/DDBJ whole genome shotgun (WGS) entry which is preliminary data.</text>
</comment>
<dbReference type="Gene3D" id="1.20.120.1080">
    <property type="match status" value="1"/>
</dbReference>
<dbReference type="Pfam" id="PF07717">
    <property type="entry name" value="OB_NTP_bind"/>
    <property type="match status" value="1"/>
</dbReference>
<evidence type="ECO:0000256" key="1">
    <source>
        <dbReference type="ARBA" id="ARBA00022741"/>
    </source>
</evidence>
<dbReference type="FunFam" id="1.20.120.1080:FF:000013">
    <property type="entry name" value="ATP-dependent RNA helicase DHX34"/>
    <property type="match status" value="1"/>
</dbReference>
<evidence type="ECO:0000259" key="6">
    <source>
        <dbReference type="PROSITE" id="PS51192"/>
    </source>
</evidence>
<evidence type="ECO:0000256" key="4">
    <source>
        <dbReference type="ARBA" id="ARBA00022840"/>
    </source>
</evidence>
<sequence>MKKHNDFRKSHQDDTDYFRHNHKKNKSEEKSRYTGEKNYRSKYDKKTEYSEDRTENHGNYTSHKYKNHREKMYSKHEAGTSKEDDYFSKRRPRESPEDTESEFTYTMYKHDLNKIFSSYPLIQDTNEFWQFVKKYELIEKKKNVSPNKTTKVGLNSIGIPEEYNRTHCLNFTLNYKDDELFINVPESRQLTTEKLKKFKEIIIIYMDFKQKEKFQKLKKLRNDQANLPVAQYKNQIVEAVKNERVVIIAGDTGCGKSTQVPQYLYQANFGKIACTQPRRLACIALAKRVAYESLNENRNEVGYQIRFEKQRNQDTKITFITEGLLLRQVSGESGISQYDVVILDEVHERHLHGDFLLGIMKCILHQRSDIKLVLMSATINIELFSNYFSQEDVKVLQVPGRLFPIQLIYRPVMVVDKYSKTERFNPSPYIQIMQIIDKTYPSTEKGDLLIFLSGMSEITAVVDAAKEYCKKENNWIVLPLHSTLSIADQDKVFGYAPEGVRKCIVSTNIAETSLTIDGIRFVIDSGKVKEMSYDPNCKMQRLKEFWISKASADQRKGRSGRCGPGVCYRLYAAEDYSSFEKFSTPELQRVPLDSSLLQMIAMGLPDPRKFPFIEPPPAESIENSILSLKEHGALTENEKLTSIGKTLSRLPVDITIGKMLIMGSLFHQVEPVLSLAAALSVQTPFTNKAYRDKECETSRKNLESDHGDPITLLNAYKEWLEVKHANIGEVRSGSSSSKKWCRRRGLEEQRFYEMTKLRTQFKDLLEDCKLLQSSDVNSEMTSSERIMRHGELKLLRSLKRTYKQNDSRKRKQLKIDEDSIEIEDEKDDGIDIKDVEFRMKNDYSKVSSLVTASSACSYKDLMMLKLILCSGLYPQFAVADEFNYCKSMNEQLFHTKVKPFVALHPMSFFGNHHEVLHLAESDISEILGFKSKTPISAKHQLLTYLSLLETTKPYLVNTLRIPAAQTLLLFSQEIDTNYTFTTIVCDSWLSLDFPTPDTGAILLLKAANLRQQWDNLLNIRLGEKVKLEEENIDELEYELSKGLVEFMHTSVPYTIKRLLVADLKSIYVGCGENATVIEPNPFSLDFECVPHEKKGGIRVNKIITYDCLIASDWSDKVACEMMEVEWNCKTCDFCGVLTTIEKLQHISRCNRNRKIDEAEKKSYVPPEKKKNDVPYECSICQKVLYLAPTEILKHQKQHSQ</sequence>
<dbReference type="SMART" id="SM00847">
    <property type="entry name" value="HA2"/>
    <property type="match status" value="1"/>
</dbReference>
<dbReference type="Pfam" id="PF21010">
    <property type="entry name" value="HA2_C"/>
    <property type="match status" value="1"/>
</dbReference>
<dbReference type="Pfam" id="PF00270">
    <property type="entry name" value="DEAD"/>
    <property type="match status" value="1"/>
</dbReference>
<dbReference type="SMART" id="SM00490">
    <property type="entry name" value="HELICc"/>
    <property type="match status" value="1"/>
</dbReference>
<dbReference type="EMBL" id="JBJJXI010000069">
    <property type="protein sequence ID" value="KAL3396736.1"/>
    <property type="molecule type" value="Genomic_DNA"/>
</dbReference>
<evidence type="ECO:0000259" key="7">
    <source>
        <dbReference type="PROSITE" id="PS51194"/>
    </source>
</evidence>
<evidence type="ECO:0000313" key="8">
    <source>
        <dbReference type="EMBL" id="KAL3396736.1"/>
    </source>
</evidence>
<evidence type="ECO:0000256" key="3">
    <source>
        <dbReference type="ARBA" id="ARBA00022806"/>
    </source>
</evidence>
<feature type="compositionally biased region" description="Basic and acidic residues" evidence="5">
    <location>
        <begin position="7"/>
        <end position="19"/>
    </location>
</feature>
<dbReference type="Pfam" id="PF24485">
    <property type="entry name" value="zf-C2H2_DHX34"/>
    <property type="match status" value="1"/>
</dbReference>
<dbReference type="InterPro" id="IPR056382">
    <property type="entry name" value="DHX34_Znf-C2H2"/>
</dbReference>
<protein>
    <recommendedName>
        <fullName evidence="10">ATP-dependent RNA helicase DHX34</fullName>
    </recommendedName>
</protein>
<dbReference type="GO" id="GO:0004386">
    <property type="term" value="F:helicase activity"/>
    <property type="evidence" value="ECO:0007669"/>
    <property type="project" value="UniProtKB-KW"/>
</dbReference>
<dbReference type="PROSITE" id="PS51194">
    <property type="entry name" value="HELICASE_CTER"/>
    <property type="match status" value="1"/>
</dbReference>
<proteinExistence type="predicted"/>
<dbReference type="GO" id="GO:0016787">
    <property type="term" value="F:hydrolase activity"/>
    <property type="evidence" value="ECO:0007669"/>
    <property type="project" value="UniProtKB-KW"/>
</dbReference>
<feature type="compositionally biased region" description="Basic and acidic residues" evidence="5">
    <location>
        <begin position="26"/>
        <end position="56"/>
    </location>
</feature>
<keyword evidence="9" id="KW-1185">Reference proteome</keyword>
<dbReference type="SUPFAM" id="SSF52540">
    <property type="entry name" value="P-loop containing nucleoside triphosphate hydrolases"/>
    <property type="match status" value="1"/>
</dbReference>
<dbReference type="CDD" id="cd18791">
    <property type="entry name" value="SF2_C_RHA"/>
    <property type="match status" value="1"/>
</dbReference>
<dbReference type="FunFam" id="3.40.50.300:FF:000540">
    <property type="entry name" value="probable ATP-dependent RNA helicase DHX34"/>
    <property type="match status" value="1"/>
</dbReference>
<name>A0ABD2WUM9_9HYME</name>
<accession>A0ABD2WUM9</accession>
<dbReference type="GO" id="GO:0005524">
    <property type="term" value="F:ATP binding"/>
    <property type="evidence" value="ECO:0007669"/>
    <property type="project" value="UniProtKB-KW"/>
</dbReference>
<dbReference type="Gene3D" id="3.40.50.300">
    <property type="entry name" value="P-loop containing nucleotide triphosphate hydrolases"/>
    <property type="match status" value="2"/>
</dbReference>
<dbReference type="InterPro" id="IPR001650">
    <property type="entry name" value="Helicase_C-like"/>
</dbReference>
<evidence type="ECO:0000313" key="9">
    <source>
        <dbReference type="Proteomes" id="UP001627154"/>
    </source>
</evidence>
<dbReference type="InterPro" id="IPR007502">
    <property type="entry name" value="Helicase-assoc_dom"/>
</dbReference>
<dbReference type="Pfam" id="PF00271">
    <property type="entry name" value="Helicase_C"/>
    <property type="match status" value="1"/>
</dbReference>
<evidence type="ECO:0000256" key="2">
    <source>
        <dbReference type="ARBA" id="ARBA00022801"/>
    </source>
</evidence>
<gene>
    <name evidence="8" type="ORF">TKK_009332</name>
</gene>
<dbReference type="PANTHER" id="PTHR18934">
    <property type="entry name" value="ATP-DEPENDENT RNA HELICASE"/>
    <property type="match status" value="1"/>
</dbReference>
<dbReference type="PANTHER" id="PTHR18934:SF221">
    <property type="entry name" value="ATP-DEPENDENT RNA HELICASE DHX34-RELATED"/>
    <property type="match status" value="1"/>
</dbReference>
<feature type="region of interest" description="Disordered" evidence="5">
    <location>
        <begin position="1"/>
        <end position="101"/>
    </location>
</feature>
<dbReference type="InterPro" id="IPR011709">
    <property type="entry name" value="DEAD-box_helicase_OB_fold"/>
</dbReference>
<feature type="compositionally biased region" description="Basic and acidic residues" evidence="5">
    <location>
        <begin position="70"/>
        <end position="96"/>
    </location>
</feature>
<dbReference type="PROSITE" id="PS51192">
    <property type="entry name" value="HELICASE_ATP_BIND_1"/>
    <property type="match status" value="1"/>
</dbReference>
<dbReference type="AlphaFoldDB" id="A0ABD2WUM9"/>
<reference evidence="8 9" key="1">
    <citation type="journal article" date="2024" name="bioRxiv">
        <title>A reference genome for Trichogramma kaykai: A tiny desert-dwelling parasitoid wasp with competing sex-ratio distorters.</title>
        <authorList>
            <person name="Culotta J."/>
            <person name="Lindsey A.R."/>
        </authorList>
    </citation>
    <scope>NUCLEOTIDE SEQUENCE [LARGE SCALE GENOMIC DNA]</scope>
    <source>
        <strain evidence="8 9">KSX58</strain>
    </source>
</reference>
<evidence type="ECO:0008006" key="10">
    <source>
        <dbReference type="Google" id="ProtNLM"/>
    </source>
</evidence>
<keyword evidence="2" id="KW-0378">Hydrolase</keyword>
<dbReference type="InterPro" id="IPR011545">
    <property type="entry name" value="DEAD/DEAH_box_helicase_dom"/>
</dbReference>
<dbReference type="InterPro" id="IPR014001">
    <property type="entry name" value="Helicase_ATP-bd"/>
</dbReference>
<dbReference type="SMART" id="SM00487">
    <property type="entry name" value="DEXDc"/>
    <property type="match status" value="1"/>
</dbReference>
<dbReference type="FunFam" id="3.40.50.300:FF:000725">
    <property type="entry name" value="probable ATP-dependent RNA helicase DHX34"/>
    <property type="match status" value="1"/>
</dbReference>
<evidence type="ECO:0000256" key="5">
    <source>
        <dbReference type="SAM" id="MobiDB-lite"/>
    </source>
</evidence>
<keyword evidence="3" id="KW-0347">Helicase</keyword>